<evidence type="ECO:0000313" key="1">
    <source>
        <dbReference type="EMBL" id="TPP60255.1"/>
    </source>
</evidence>
<comment type="caution">
    <text evidence="1">The sequence shown here is derived from an EMBL/GenBank/DDBJ whole genome shotgun (WGS) entry which is preliminary data.</text>
</comment>
<gene>
    <name evidence="1" type="ORF">FGIG_08380</name>
</gene>
<dbReference type="OrthoDB" id="10009162at2759"/>
<proteinExistence type="predicted"/>
<name>A0A504YIK2_FASGI</name>
<organism evidence="1 2">
    <name type="scientific">Fasciola gigantica</name>
    <name type="common">Giant liver fluke</name>
    <dbReference type="NCBI Taxonomy" id="46835"/>
    <lineage>
        <taxon>Eukaryota</taxon>
        <taxon>Metazoa</taxon>
        <taxon>Spiralia</taxon>
        <taxon>Lophotrochozoa</taxon>
        <taxon>Platyhelminthes</taxon>
        <taxon>Trematoda</taxon>
        <taxon>Digenea</taxon>
        <taxon>Plagiorchiida</taxon>
        <taxon>Echinostomata</taxon>
        <taxon>Echinostomatoidea</taxon>
        <taxon>Fasciolidae</taxon>
        <taxon>Fasciola</taxon>
    </lineage>
</organism>
<accession>A0A504YIK2</accession>
<dbReference type="Proteomes" id="UP000316759">
    <property type="component" value="Unassembled WGS sequence"/>
</dbReference>
<protein>
    <submittedName>
        <fullName evidence="1">Uncharacterized protein</fullName>
    </submittedName>
</protein>
<evidence type="ECO:0000313" key="2">
    <source>
        <dbReference type="Proteomes" id="UP000316759"/>
    </source>
</evidence>
<reference evidence="1 2" key="1">
    <citation type="submission" date="2019-04" db="EMBL/GenBank/DDBJ databases">
        <title>Annotation for the trematode Fasciola gigantica.</title>
        <authorList>
            <person name="Choi Y.-J."/>
        </authorList>
    </citation>
    <scope>NUCLEOTIDE SEQUENCE [LARGE SCALE GENOMIC DNA]</scope>
    <source>
        <strain evidence="1">Uganda_cow_1</strain>
    </source>
</reference>
<sequence length="167" mass="18897">MTPCTHSTEGVFKARPVDLAHHFRVTKCSQHNLITLDQINALKNLEQNKPIVIVQPDKGSGAAMLNKDDCVRKMVIVLSHCTRFQIDSKKKDKTKNLEKVISFHLKRIWKKGSIDARIFADLRPLGSRIQKNARTTQIAQDRCPFTTHFINGELTSTQAGPVIMQTH</sequence>
<dbReference type="EMBL" id="SUNJ01009664">
    <property type="protein sequence ID" value="TPP60255.1"/>
    <property type="molecule type" value="Genomic_DNA"/>
</dbReference>
<keyword evidence="2" id="KW-1185">Reference proteome</keyword>
<dbReference type="AlphaFoldDB" id="A0A504YIK2"/>